<evidence type="ECO:0000256" key="3">
    <source>
        <dbReference type="ARBA" id="ARBA00022692"/>
    </source>
</evidence>
<comment type="subcellular location">
    <subcellularLocation>
        <location evidence="1">Membrane</location>
        <topology evidence="1">Multi-pass membrane protein</topology>
    </subcellularLocation>
</comment>
<keyword evidence="9" id="KW-1185">Reference proteome</keyword>
<comment type="similarity">
    <text evidence="2">Belongs to the GtrA family.</text>
</comment>
<reference evidence="8 9" key="1">
    <citation type="submission" date="2014-03" db="EMBL/GenBank/DDBJ databases">
        <title>Genomics of Bifidobacteria.</title>
        <authorList>
            <person name="Ventura M."/>
            <person name="Milani C."/>
            <person name="Lugli G.A."/>
        </authorList>
    </citation>
    <scope>NUCLEOTIDE SEQUENCE [LARGE SCALE GENOMIC DNA]</scope>
    <source>
        <strain evidence="8 9">LMG 21811</strain>
    </source>
</reference>
<dbReference type="GO" id="GO:0005886">
    <property type="term" value="C:plasma membrane"/>
    <property type="evidence" value="ECO:0007669"/>
    <property type="project" value="TreeGrafter"/>
</dbReference>
<dbReference type="PANTHER" id="PTHR38459:SF1">
    <property type="entry name" value="PROPHAGE BACTOPRENOL-LINKED GLUCOSE TRANSLOCASE HOMOLOG"/>
    <property type="match status" value="1"/>
</dbReference>
<dbReference type="eggNOG" id="COG2246">
    <property type="taxonomic scope" value="Bacteria"/>
</dbReference>
<evidence type="ECO:0000256" key="2">
    <source>
        <dbReference type="ARBA" id="ARBA00009399"/>
    </source>
</evidence>
<feature type="transmembrane region" description="Helical" evidence="6">
    <location>
        <begin position="73"/>
        <end position="98"/>
    </location>
</feature>
<dbReference type="Pfam" id="PF04138">
    <property type="entry name" value="GtrA_DPMS_TM"/>
    <property type="match status" value="1"/>
</dbReference>
<name>A0A087D2Z3_BIFRU</name>
<keyword evidence="5 6" id="KW-0472">Membrane</keyword>
<protein>
    <submittedName>
        <fullName evidence="8">GtrA-like protein</fullName>
    </submittedName>
</protein>
<dbReference type="InterPro" id="IPR007267">
    <property type="entry name" value="GtrA_DPMS_TM"/>
</dbReference>
<sequence length="131" mass="14760">MTANTRRKGGIVRQMLSYGGVSAMQTFVEFGVFAILQLIGLPFRLANTAAVFCSGTFNYVMNRNVTFKSSSNYARSIAMFVAMYCWNLLFSNLMMAWIPGLLGWSTMVVKIVTMGMQAIWGFLLCRYVIFK</sequence>
<dbReference type="InterPro" id="IPR051401">
    <property type="entry name" value="GtrA_CellWall_Glycosyl"/>
</dbReference>
<evidence type="ECO:0000313" key="8">
    <source>
        <dbReference type="EMBL" id="KFI89893.1"/>
    </source>
</evidence>
<gene>
    <name evidence="8" type="ORF">BRUM_1113</name>
</gene>
<dbReference type="AlphaFoldDB" id="A0A087D2Z3"/>
<keyword evidence="3 6" id="KW-0812">Transmembrane</keyword>
<evidence type="ECO:0000256" key="5">
    <source>
        <dbReference type="ARBA" id="ARBA00023136"/>
    </source>
</evidence>
<evidence type="ECO:0000256" key="1">
    <source>
        <dbReference type="ARBA" id="ARBA00004141"/>
    </source>
</evidence>
<dbReference type="GO" id="GO:0000271">
    <property type="term" value="P:polysaccharide biosynthetic process"/>
    <property type="evidence" value="ECO:0007669"/>
    <property type="project" value="InterPro"/>
</dbReference>
<proteinExistence type="inferred from homology"/>
<evidence type="ECO:0000256" key="6">
    <source>
        <dbReference type="SAM" id="Phobius"/>
    </source>
</evidence>
<evidence type="ECO:0000259" key="7">
    <source>
        <dbReference type="Pfam" id="PF04138"/>
    </source>
</evidence>
<organism evidence="8 9">
    <name type="scientific">Bifidobacterium ruminantium</name>
    <dbReference type="NCBI Taxonomy" id="78346"/>
    <lineage>
        <taxon>Bacteria</taxon>
        <taxon>Bacillati</taxon>
        <taxon>Actinomycetota</taxon>
        <taxon>Actinomycetes</taxon>
        <taxon>Bifidobacteriales</taxon>
        <taxon>Bifidobacteriaceae</taxon>
        <taxon>Bifidobacterium</taxon>
    </lineage>
</organism>
<feature type="transmembrane region" description="Helical" evidence="6">
    <location>
        <begin position="104"/>
        <end position="129"/>
    </location>
</feature>
<keyword evidence="4 6" id="KW-1133">Transmembrane helix</keyword>
<dbReference type="STRING" id="78346.BRUM_1113"/>
<comment type="caution">
    <text evidence="8">The sequence shown here is derived from an EMBL/GenBank/DDBJ whole genome shotgun (WGS) entry which is preliminary data.</text>
</comment>
<dbReference type="EMBL" id="JGZL01000007">
    <property type="protein sequence ID" value="KFI89893.1"/>
    <property type="molecule type" value="Genomic_DNA"/>
</dbReference>
<evidence type="ECO:0000256" key="4">
    <source>
        <dbReference type="ARBA" id="ARBA00022989"/>
    </source>
</evidence>
<evidence type="ECO:0000313" key="9">
    <source>
        <dbReference type="Proteomes" id="UP000029078"/>
    </source>
</evidence>
<dbReference type="Proteomes" id="UP000029078">
    <property type="component" value="Unassembled WGS sequence"/>
</dbReference>
<dbReference type="RefSeq" id="WP_026646021.1">
    <property type="nucleotide sequence ID" value="NZ_CALLHR010000166.1"/>
</dbReference>
<accession>A0A087D2Z3</accession>
<dbReference type="PANTHER" id="PTHR38459">
    <property type="entry name" value="PROPHAGE BACTOPRENOL-LINKED GLUCOSE TRANSLOCASE HOMOLOG"/>
    <property type="match status" value="1"/>
</dbReference>
<feature type="domain" description="GtrA/DPMS transmembrane" evidence="7">
    <location>
        <begin position="18"/>
        <end position="130"/>
    </location>
</feature>